<dbReference type="Gene3D" id="2.60.40.10">
    <property type="entry name" value="Immunoglobulins"/>
    <property type="match status" value="5"/>
</dbReference>
<dbReference type="CDD" id="cd00063">
    <property type="entry name" value="FN3"/>
    <property type="match status" value="2"/>
</dbReference>
<feature type="region of interest" description="Disordered" evidence="3">
    <location>
        <begin position="837"/>
        <end position="873"/>
    </location>
</feature>
<evidence type="ECO:0000313" key="8">
    <source>
        <dbReference type="WBParaSite" id="HCON_00120310-00001"/>
    </source>
</evidence>
<dbReference type="OrthoDB" id="5982258at2759"/>
<organism evidence="7 8">
    <name type="scientific">Haemonchus contortus</name>
    <name type="common">Barber pole worm</name>
    <dbReference type="NCBI Taxonomy" id="6289"/>
    <lineage>
        <taxon>Eukaryota</taxon>
        <taxon>Metazoa</taxon>
        <taxon>Ecdysozoa</taxon>
        <taxon>Nematoda</taxon>
        <taxon>Chromadorea</taxon>
        <taxon>Rhabditida</taxon>
        <taxon>Rhabditina</taxon>
        <taxon>Rhabditomorpha</taxon>
        <taxon>Strongyloidea</taxon>
        <taxon>Trichostrongylidae</taxon>
        <taxon>Haemonchus</taxon>
    </lineage>
</organism>
<dbReference type="GO" id="GO:0098609">
    <property type="term" value="P:cell-cell adhesion"/>
    <property type="evidence" value="ECO:0007669"/>
    <property type="project" value="TreeGrafter"/>
</dbReference>
<keyword evidence="4" id="KW-1133">Transmembrane helix</keyword>
<dbReference type="PANTHER" id="PTHR44170:SF55">
    <property type="entry name" value="OBSCURIN ISOFORM X2"/>
    <property type="match status" value="1"/>
</dbReference>
<keyword evidence="2" id="KW-1015">Disulfide bond</keyword>
<evidence type="ECO:0000256" key="4">
    <source>
        <dbReference type="SAM" id="Phobius"/>
    </source>
</evidence>
<dbReference type="InterPro" id="IPR003599">
    <property type="entry name" value="Ig_sub"/>
</dbReference>
<reference evidence="8" key="1">
    <citation type="submission" date="2020-12" db="UniProtKB">
        <authorList>
            <consortium name="WormBaseParasite"/>
        </authorList>
    </citation>
    <scope>IDENTIFICATION</scope>
    <source>
        <strain evidence="8">MHco3</strain>
    </source>
</reference>
<dbReference type="WBParaSite" id="HCON_00120310-00001">
    <property type="protein sequence ID" value="HCON_00120310-00001"/>
    <property type="gene ID" value="HCON_00120310"/>
</dbReference>
<protein>
    <submittedName>
        <fullName evidence="8">Down syndrome cell adhesion molecule-like protein Dscam2</fullName>
    </submittedName>
</protein>
<keyword evidence="4" id="KW-0472">Membrane</keyword>
<dbReference type="InterPro" id="IPR003961">
    <property type="entry name" value="FN3_dom"/>
</dbReference>
<evidence type="ECO:0000259" key="6">
    <source>
        <dbReference type="PROSITE" id="PS50853"/>
    </source>
</evidence>
<name>A0A7I4YQ37_HAECO</name>
<dbReference type="AlphaFoldDB" id="A0A7I4YQ37"/>
<dbReference type="InterPro" id="IPR013783">
    <property type="entry name" value="Ig-like_fold"/>
</dbReference>
<dbReference type="OMA" id="CISRPAM"/>
<feature type="domain" description="Ig-like" evidence="5">
    <location>
        <begin position="64"/>
        <end position="169"/>
    </location>
</feature>
<proteinExistence type="predicted"/>
<sequence length="873" mass="97089">MKDGTSINDLIKTNDKGDFIIDGAQLTLSGGKLQLEGDYQCIAEVSGVRLSNRQVVKTTLVSDPIKLRRARITKFDQTTNHYVHVNEGQVARLPCAGLPDVVPGPAEICFIKSGSDSDGCLSDKTDSNYLSTSTGMQISVVQPHHAGEYYCVVRNEYTKQTRKSPRYVKLRVNPAENETSFGLPAPPQLVFPSKENRPDSPIVVDVVTGQDVILECVFVRAKVIWIKHGDSTPEISLLDDEDRLQQIWGNLRIRQVMQGDSGMYSCHGLSPHDESSSIQEDNHPKVYYSLFVHSPTDVRLDMNQNVRDKSWQLSCLAKNVHYEIPMVHVDGAALIDAISQMGTASSTNFYSNPINATIRIKSNYSGSVQCISRPAMDEAEIYGPGLERGRSHNLYVVNSPSRDHLIKQGPVNVTATVGDDVELTCLVIQRVNSKYWLKDGSYVPFGAVRTQRVGSNSLKIHKVEKKDEGWYTCVVVGEGSEKSEQQAYLRVNFHTTTPSLVTTTESHMPRNKDDRVTMEDVRGFVTGPHVRIQWSVIGKMEALSSIAGFKIELRSDGNANDSWIDVDNVDSHVRATTIKDLVPNKRYQFRVKLLKDDKSVVQSNATSWMTVDPPSDDILPSAPLITSASLLSPTSAKLTWVHDAASPNAKARYFILQFNAISSESSHSRQLPGNDSETVIEDLLKDESYAFSLMAENFAGRSAPSPTISLDTTMDEAKKGLLAFFYKTFINIQSVFIIIFLFVLLICCIAFYSIVVPWRKNYLKSVNGKFLDTAYRIFNEQKVHKSRISVDPVVVFGAEDAECSSLRRVNSSKRLVESRGEDPHFCSTAETASFLTDTNNSGLTPRRLECQSSSQSQDMLPSAAMKTEGYDPW</sequence>
<evidence type="ECO:0000313" key="7">
    <source>
        <dbReference type="Proteomes" id="UP000025227"/>
    </source>
</evidence>
<keyword evidence="1" id="KW-0677">Repeat</keyword>
<feature type="transmembrane region" description="Helical" evidence="4">
    <location>
        <begin position="735"/>
        <end position="755"/>
    </location>
</feature>
<dbReference type="InterPro" id="IPR003598">
    <property type="entry name" value="Ig_sub2"/>
</dbReference>
<keyword evidence="7" id="KW-1185">Reference proteome</keyword>
<dbReference type="SUPFAM" id="SSF49265">
    <property type="entry name" value="Fibronectin type III"/>
    <property type="match status" value="1"/>
</dbReference>
<feature type="domain" description="Fibronectin type-III" evidence="6">
    <location>
        <begin position="512"/>
        <end position="616"/>
    </location>
</feature>
<dbReference type="InterPro" id="IPR036116">
    <property type="entry name" value="FN3_sf"/>
</dbReference>
<feature type="domain" description="Ig-like" evidence="5">
    <location>
        <begin position="198"/>
        <end position="266"/>
    </location>
</feature>
<dbReference type="SMART" id="SM00409">
    <property type="entry name" value="IG"/>
    <property type="match status" value="3"/>
</dbReference>
<dbReference type="PANTHER" id="PTHR44170">
    <property type="entry name" value="PROTEIN SIDEKICK"/>
    <property type="match status" value="1"/>
</dbReference>
<accession>A0A7I4YQ37</accession>
<evidence type="ECO:0000256" key="1">
    <source>
        <dbReference type="ARBA" id="ARBA00022737"/>
    </source>
</evidence>
<evidence type="ECO:0000256" key="2">
    <source>
        <dbReference type="ARBA" id="ARBA00023157"/>
    </source>
</evidence>
<dbReference type="SMART" id="SM00060">
    <property type="entry name" value="FN3"/>
    <property type="match status" value="2"/>
</dbReference>
<dbReference type="SUPFAM" id="SSF48726">
    <property type="entry name" value="Immunoglobulin"/>
    <property type="match status" value="3"/>
</dbReference>
<evidence type="ECO:0000259" key="5">
    <source>
        <dbReference type="PROSITE" id="PS50835"/>
    </source>
</evidence>
<evidence type="ECO:0000256" key="3">
    <source>
        <dbReference type="SAM" id="MobiDB-lite"/>
    </source>
</evidence>
<dbReference type="Pfam" id="PF13927">
    <property type="entry name" value="Ig_3"/>
    <property type="match status" value="1"/>
</dbReference>
<keyword evidence="4" id="KW-0812">Transmembrane</keyword>
<dbReference type="Proteomes" id="UP000025227">
    <property type="component" value="Unplaced"/>
</dbReference>
<dbReference type="InterPro" id="IPR036179">
    <property type="entry name" value="Ig-like_dom_sf"/>
</dbReference>
<feature type="domain" description="Ig-like" evidence="5">
    <location>
        <begin position="400"/>
        <end position="490"/>
    </location>
</feature>
<dbReference type="PROSITE" id="PS50835">
    <property type="entry name" value="IG_LIKE"/>
    <property type="match status" value="3"/>
</dbReference>
<dbReference type="PROSITE" id="PS50853">
    <property type="entry name" value="FN3"/>
    <property type="match status" value="2"/>
</dbReference>
<dbReference type="CDD" id="cd00096">
    <property type="entry name" value="Ig"/>
    <property type="match status" value="2"/>
</dbReference>
<dbReference type="SMART" id="SM00408">
    <property type="entry name" value="IGc2"/>
    <property type="match status" value="3"/>
</dbReference>
<dbReference type="InterPro" id="IPR007110">
    <property type="entry name" value="Ig-like_dom"/>
</dbReference>
<feature type="domain" description="Fibronectin type-III" evidence="6">
    <location>
        <begin position="619"/>
        <end position="715"/>
    </location>
</feature>
<feature type="compositionally biased region" description="Polar residues" evidence="3">
    <location>
        <begin position="850"/>
        <end position="859"/>
    </location>
</feature>